<dbReference type="EMBL" id="MF668301">
    <property type="protein sequence ID" value="ATQ35965.1"/>
    <property type="molecule type" value="mRNA"/>
</dbReference>
<dbReference type="InterPro" id="IPR050288">
    <property type="entry name" value="Cellulose_deg_GH3"/>
</dbReference>
<evidence type="ECO:0000256" key="4">
    <source>
        <dbReference type="ARBA" id="ARBA00005336"/>
    </source>
</evidence>
<keyword evidence="7 19" id="KW-0732">Signal</keyword>
<organism evidence="21">
    <name type="scientific">Talaromyces piceae</name>
    <dbReference type="NCBI Taxonomy" id="153982"/>
    <lineage>
        <taxon>Eukaryota</taxon>
        <taxon>Fungi</taxon>
        <taxon>Dikarya</taxon>
        <taxon>Ascomycota</taxon>
        <taxon>Pezizomycotina</taxon>
        <taxon>Eurotiomycetes</taxon>
        <taxon>Eurotiomycetidae</taxon>
        <taxon>Eurotiales</taxon>
        <taxon>Trichocomaceae</taxon>
        <taxon>Talaromyces</taxon>
        <taxon>Talaromyces sect. Islandici</taxon>
    </lineage>
</organism>
<keyword evidence="9" id="KW-0136">Cellulose degradation</keyword>
<keyword evidence="12" id="KW-0326">Glycosidase</keyword>
<dbReference type="InterPro" id="IPR001764">
    <property type="entry name" value="Glyco_hydro_3_N"/>
</dbReference>
<dbReference type="AlphaFoldDB" id="A0A2D2AH00"/>
<dbReference type="PANTHER" id="PTHR42715:SF12">
    <property type="entry name" value="BETA-GLUCOSIDASE G-RELATED"/>
    <property type="match status" value="1"/>
</dbReference>
<keyword evidence="8" id="KW-0378">Hydrolase</keyword>
<evidence type="ECO:0000256" key="1">
    <source>
        <dbReference type="ARBA" id="ARBA00000448"/>
    </source>
</evidence>
<dbReference type="InterPro" id="IPR017853">
    <property type="entry name" value="GH"/>
</dbReference>
<dbReference type="InterPro" id="IPR013783">
    <property type="entry name" value="Ig-like_fold"/>
</dbReference>
<name>A0A2D2AH00_9EURO</name>
<proteinExistence type="evidence at transcript level"/>
<evidence type="ECO:0000256" key="3">
    <source>
        <dbReference type="ARBA" id="ARBA00004987"/>
    </source>
</evidence>
<feature type="domain" description="Fibronectin type III-like" evidence="20">
    <location>
        <begin position="710"/>
        <end position="782"/>
    </location>
</feature>
<dbReference type="SUPFAM" id="SSF51445">
    <property type="entry name" value="(Trans)glycosidases"/>
    <property type="match status" value="1"/>
</dbReference>
<sequence>MLWSVVGALCAVPFAAASAHSVKHLHGRSSASVQSSPDPSVPGLDEAKWLQSRAEAQKLVAQLNAMEKAAMVTGSLTGLCIEYIAPVQKIGFGGLCIQDGPAAIRVADLASVFPAGVTVAATWDKDLMYERGAAMGDEFKGKGAHVALGPVAGPLGRTPYGGRNWEGFSPDPYLTGVGMDRTIRGIQNAGVQANAKHLIGNEQETQRKPATINGKTVAAVSANIDDRTVHELYLWPFADAVHAGVASVTCAYNRVNSTSACENKHIMTNLLKEELGFQGWVVSDFFASFGGIDAANAGLDMNQPGPISIAEMTDSLWGANLVTAISNGSLTETRLDDMVTRILTPYLYLGQDSKDFPSIDQSGQPLFLENFNLLKPGTPTPVGRDVRGNHSALIRTIGAAGTVLLKNTNNTLPLKASSNIGVFGNSAPDVSSGLYYPDFGFEIGTVVIGGGSGSGRNVAIVSPLDAIRDRARSTGSTVQYITNNTALASGLPNVYPFPDICLVFLSGWANEGQDRVSLETDYNGTAVVESVTKICPKKTVVITHSAGPNTMSWATNEDVVAILAAHYPGEQSGNSIVDVLYGDINPSGKLPYTIAKKEADYGTTIKKVTGALAEDSSAWQSDFTEGQYIDYRHFDAKDIAPLYEFGYGLSYTTFELTSSISTSKTVPASVSPYPAVANTSLALGGNPNLWKTLVTASSSVKNTGSVSGSAVVQLYVSLPQDNVPSGTPIRVLRGFDKVPLEAGEEKTVSFSLSRRDLSFWDVSAQDWKIPSGDIELSLGFSSRDLPIKSRVSLL</sequence>
<evidence type="ECO:0000256" key="17">
    <source>
        <dbReference type="ARBA" id="ARBA00041601"/>
    </source>
</evidence>
<evidence type="ECO:0000256" key="2">
    <source>
        <dbReference type="ARBA" id="ARBA00004613"/>
    </source>
</evidence>
<evidence type="ECO:0000256" key="11">
    <source>
        <dbReference type="ARBA" id="ARBA00023277"/>
    </source>
</evidence>
<dbReference type="Gene3D" id="3.40.50.1700">
    <property type="entry name" value="Glycoside hydrolase family 3 C-terminal domain"/>
    <property type="match status" value="1"/>
</dbReference>
<evidence type="ECO:0000256" key="12">
    <source>
        <dbReference type="ARBA" id="ARBA00023295"/>
    </source>
</evidence>
<dbReference type="InterPro" id="IPR002772">
    <property type="entry name" value="Glyco_hydro_3_C"/>
</dbReference>
<protein>
    <recommendedName>
        <fullName evidence="15">Probable beta-glucosidase G</fullName>
        <ecNumber evidence="5">3.2.1.21</ecNumber>
    </recommendedName>
    <alternativeName>
        <fullName evidence="16">Beta-D-glucoside glucohydrolase G</fullName>
    </alternativeName>
    <alternativeName>
        <fullName evidence="17">Cellobiase G</fullName>
    </alternativeName>
    <alternativeName>
        <fullName evidence="18">Gentiobiase G</fullName>
    </alternativeName>
</protein>
<reference evidence="21" key="1">
    <citation type="journal article" date="2017" name="3 Biotech.">
        <title>Genome sequence of Talaromyces piceus 9-3 provides insights into lignocellulose degradation.</title>
        <authorList>
            <person name="He R."/>
            <person name="Bai X."/>
            <person name="Cai P."/>
            <person name="Sun C."/>
            <person name="Zhang D."/>
            <person name="Chen S."/>
        </authorList>
    </citation>
    <scope>NUCLEOTIDE SEQUENCE</scope>
    <source>
        <strain evidence="21">9-3</strain>
    </source>
</reference>
<comment type="pathway">
    <text evidence="3">Glycan metabolism; cellulose degradation.</text>
</comment>
<dbReference type="SMART" id="SM01217">
    <property type="entry name" value="Fn3_like"/>
    <property type="match status" value="1"/>
</dbReference>
<evidence type="ECO:0000256" key="19">
    <source>
        <dbReference type="SAM" id="SignalP"/>
    </source>
</evidence>
<keyword evidence="11" id="KW-0119">Carbohydrate metabolism</keyword>
<evidence type="ECO:0000256" key="9">
    <source>
        <dbReference type="ARBA" id="ARBA00023001"/>
    </source>
</evidence>
<dbReference type="PRINTS" id="PR00133">
    <property type="entry name" value="GLHYDRLASE3"/>
</dbReference>
<comment type="similarity">
    <text evidence="4">Belongs to the glycosyl hydrolase 3 family.</text>
</comment>
<comment type="catalytic activity">
    <reaction evidence="1">
        <text>Hydrolysis of terminal, non-reducing beta-D-glucosyl residues with release of beta-D-glucose.</text>
        <dbReference type="EC" id="3.2.1.21"/>
    </reaction>
</comment>
<dbReference type="SUPFAM" id="SSF52279">
    <property type="entry name" value="Beta-D-glucan exohydrolase, C-terminal domain"/>
    <property type="match status" value="1"/>
</dbReference>
<evidence type="ECO:0000256" key="14">
    <source>
        <dbReference type="ARBA" id="ARBA00024983"/>
    </source>
</evidence>
<evidence type="ECO:0000256" key="18">
    <source>
        <dbReference type="ARBA" id="ARBA00041808"/>
    </source>
</evidence>
<comment type="subcellular location">
    <subcellularLocation>
        <location evidence="2">Secreted</location>
    </subcellularLocation>
</comment>
<evidence type="ECO:0000259" key="20">
    <source>
        <dbReference type="SMART" id="SM01217"/>
    </source>
</evidence>
<keyword evidence="10" id="KW-0325">Glycoprotein</keyword>
<evidence type="ECO:0000256" key="16">
    <source>
        <dbReference type="ARBA" id="ARBA00041276"/>
    </source>
</evidence>
<dbReference type="Gene3D" id="3.20.20.300">
    <property type="entry name" value="Glycoside hydrolase, family 3, N-terminal domain"/>
    <property type="match status" value="1"/>
</dbReference>
<evidence type="ECO:0000256" key="7">
    <source>
        <dbReference type="ARBA" id="ARBA00022729"/>
    </source>
</evidence>
<comment type="function">
    <text evidence="14">Beta-glucosidases are one of a number of cellulolytic enzymes involved in the degradation of cellulosic biomass. Catalyzes the last step releasing glucose from the inhibitory cellobiose.</text>
</comment>
<dbReference type="Pfam" id="PF00933">
    <property type="entry name" value="Glyco_hydro_3"/>
    <property type="match status" value="1"/>
</dbReference>
<evidence type="ECO:0000256" key="15">
    <source>
        <dbReference type="ARBA" id="ARBA00039579"/>
    </source>
</evidence>
<feature type="chain" id="PRO_5013844045" description="Probable beta-glucosidase G" evidence="19">
    <location>
        <begin position="20"/>
        <end position="794"/>
    </location>
</feature>
<accession>A0A2D2AH00</accession>
<evidence type="ECO:0000256" key="5">
    <source>
        <dbReference type="ARBA" id="ARBA00012744"/>
    </source>
</evidence>
<dbReference type="Pfam" id="PF14310">
    <property type="entry name" value="Fn3-like"/>
    <property type="match status" value="1"/>
</dbReference>
<dbReference type="Pfam" id="PF01915">
    <property type="entry name" value="Glyco_hydro_3_C"/>
    <property type="match status" value="1"/>
</dbReference>
<evidence type="ECO:0000256" key="13">
    <source>
        <dbReference type="ARBA" id="ARBA00023326"/>
    </source>
</evidence>
<dbReference type="Gene3D" id="2.60.40.10">
    <property type="entry name" value="Immunoglobulins"/>
    <property type="match status" value="1"/>
</dbReference>
<dbReference type="FunFam" id="3.20.20.300:FF:000002">
    <property type="entry name" value="Probable beta-glucosidase"/>
    <property type="match status" value="1"/>
</dbReference>
<dbReference type="GO" id="GO:0030245">
    <property type="term" value="P:cellulose catabolic process"/>
    <property type="evidence" value="ECO:0007669"/>
    <property type="project" value="UniProtKB-KW"/>
</dbReference>
<dbReference type="PANTHER" id="PTHR42715">
    <property type="entry name" value="BETA-GLUCOSIDASE"/>
    <property type="match status" value="1"/>
</dbReference>
<evidence type="ECO:0000256" key="8">
    <source>
        <dbReference type="ARBA" id="ARBA00022801"/>
    </source>
</evidence>
<evidence type="ECO:0000313" key="21">
    <source>
        <dbReference type="EMBL" id="ATQ35965.1"/>
    </source>
</evidence>
<dbReference type="InterPro" id="IPR026891">
    <property type="entry name" value="Fn3-like"/>
</dbReference>
<dbReference type="InterPro" id="IPR036962">
    <property type="entry name" value="Glyco_hydro_3_N_sf"/>
</dbReference>
<dbReference type="InterPro" id="IPR036881">
    <property type="entry name" value="Glyco_hydro_3_C_sf"/>
</dbReference>
<feature type="signal peptide" evidence="19">
    <location>
        <begin position="1"/>
        <end position="19"/>
    </location>
</feature>
<dbReference type="GO" id="GO:0005576">
    <property type="term" value="C:extracellular region"/>
    <property type="evidence" value="ECO:0007669"/>
    <property type="project" value="UniProtKB-SubCell"/>
</dbReference>
<evidence type="ECO:0000256" key="6">
    <source>
        <dbReference type="ARBA" id="ARBA00022525"/>
    </source>
</evidence>
<keyword evidence="13" id="KW-0624">Polysaccharide degradation</keyword>
<evidence type="ECO:0000256" key="10">
    <source>
        <dbReference type="ARBA" id="ARBA00023180"/>
    </source>
</evidence>
<keyword evidence="6" id="KW-0964">Secreted</keyword>
<dbReference type="GO" id="GO:0008422">
    <property type="term" value="F:beta-glucosidase activity"/>
    <property type="evidence" value="ECO:0007669"/>
    <property type="project" value="UniProtKB-EC"/>
</dbReference>
<dbReference type="EC" id="3.2.1.21" evidence="5"/>